<reference evidence="2" key="2">
    <citation type="submission" date="2015-07" db="EMBL/GenBank/DDBJ databases">
        <title>Contrasting host-pathogen interactions and genome evolution in two generalist and specialist microsporidian pathogens of mosquitoes.</title>
        <authorList>
            <consortium name="The Broad Institute Genomics Platform"/>
            <consortium name="The Broad Institute Genome Sequencing Center for Infectious Disease"/>
            <person name="Cuomo C.A."/>
            <person name="Sanscrainte N.D."/>
            <person name="Goldberg J.M."/>
            <person name="Heiman D."/>
            <person name="Young S."/>
            <person name="Zeng Q."/>
            <person name="Becnel J.J."/>
            <person name="Birren B.W."/>
        </authorList>
    </citation>
    <scope>NUCLEOTIDE SEQUENCE [LARGE SCALE GENOMIC DNA]</scope>
    <source>
        <strain evidence="2">USNM 41457</strain>
    </source>
</reference>
<dbReference type="AlphaFoldDB" id="J9D8X8"/>
<dbReference type="HOGENOM" id="CLU_1981571_0_0_1"/>
<dbReference type="Proteomes" id="UP000003163">
    <property type="component" value="Unassembled WGS sequence"/>
</dbReference>
<evidence type="ECO:0000313" key="1">
    <source>
        <dbReference type="EMBL" id="EJW04216.1"/>
    </source>
</evidence>
<sequence length="126" mass="14738">MKELDKDKKIKKTNNEKCYVEKSKKTFDSCETTENVAQNNDNANIFEFNNDSNSSYSLEEYIIPENDENVHLNNNISKSSKNFKNTQDYFPLNLNVNKISKMSHHENSLIKADYLDKTGKKEKFSR</sequence>
<comment type="caution">
    <text evidence="1">The sequence shown here is derived from an EMBL/GenBank/DDBJ whole genome shotgun (WGS) entry which is preliminary data.</text>
</comment>
<keyword evidence="2" id="KW-1185">Reference proteome</keyword>
<dbReference type="EMBL" id="AFBI03000021">
    <property type="protein sequence ID" value="EJW04216.1"/>
    <property type="molecule type" value="Genomic_DNA"/>
</dbReference>
<evidence type="ECO:0000313" key="2">
    <source>
        <dbReference type="Proteomes" id="UP000003163"/>
    </source>
</evidence>
<gene>
    <name evidence="1" type="ORF">EDEG_01497</name>
</gene>
<dbReference type="InParanoid" id="J9D8X8"/>
<accession>J9D8X8</accession>
<proteinExistence type="predicted"/>
<organism evidence="1 2">
    <name type="scientific">Edhazardia aedis (strain USNM 41457)</name>
    <name type="common">Microsporidian parasite</name>
    <dbReference type="NCBI Taxonomy" id="1003232"/>
    <lineage>
        <taxon>Eukaryota</taxon>
        <taxon>Fungi</taxon>
        <taxon>Fungi incertae sedis</taxon>
        <taxon>Microsporidia</taxon>
        <taxon>Edhazardia</taxon>
    </lineage>
</organism>
<name>J9D8X8_EDHAE</name>
<reference evidence="1 2" key="1">
    <citation type="submission" date="2011-08" db="EMBL/GenBank/DDBJ databases">
        <authorList>
            <person name="Liu Z.J."/>
            <person name="Shi F.L."/>
            <person name="Lu J.Q."/>
            <person name="Li M."/>
            <person name="Wang Z.L."/>
        </authorList>
    </citation>
    <scope>NUCLEOTIDE SEQUENCE [LARGE SCALE GENOMIC DNA]</scope>
    <source>
        <strain evidence="1 2">USNM 41457</strain>
    </source>
</reference>
<protein>
    <submittedName>
        <fullName evidence="1">Uncharacterized protein</fullName>
    </submittedName>
</protein>
<dbReference type="VEuPathDB" id="MicrosporidiaDB:EDEG_01497"/>